<keyword evidence="2" id="KW-1185">Reference proteome</keyword>
<proteinExistence type="predicted"/>
<gene>
    <name evidence="1" type="ORF">PAC_09750</name>
</gene>
<evidence type="ECO:0000313" key="2">
    <source>
        <dbReference type="Proteomes" id="UP000184330"/>
    </source>
</evidence>
<reference evidence="1 2" key="1">
    <citation type="submission" date="2016-03" db="EMBL/GenBank/DDBJ databases">
        <authorList>
            <person name="Ploux O."/>
        </authorList>
    </citation>
    <scope>NUCLEOTIDE SEQUENCE [LARGE SCALE GENOMIC DNA]</scope>
    <source>
        <strain evidence="1 2">UAMH 11012</strain>
    </source>
</reference>
<evidence type="ECO:0000313" key="1">
    <source>
        <dbReference type="EMBL" id="CZR59856.1"/>
    </source>
</evidence>
<organism evidence="1 2">
    <name type="scientific">Phialocephala subalpina</name>
    <dbReference type="NCBI Taxonomy" id="576137"/>
    <lineage>
        <taxon>Eukaryota</taxon>
        <taxon>Fungi</taxon>
        <taxon>Dikarya</taxon>
        <taxon>Ascomycota</taxon>
        <taxon>Pezizomycotina</taxon>
        <taxon>Leotiomycetes</taxon>
        <taxon>Helotiales</taxon>
        <taxon>Mollisiaceae</taxon>
        <taxon>Phialocephala</taxon>
        <taxon>Phialocephala fortinii species complex</taxon>
    </lineage>
</organism>
<protein>
    <submittedName>
        <fullName evidence="1">Uncharacterized protein</fullName>
    </submittedName>
</protein>
<sequence length="385" mass="42839">MFFALKRNLPPEIALHKTYTNTLGHTVLDTLMITVLKSHTRTSPSLVDQALAKETSFKGEEADICGRWDADSECYRALVANGESSVPFEWKHKFCGTAIQVICHSIGFLDFAGANFNSPSGLFLRYCTGCGKKLQLRPLHTLVLVAFQLAQSGCGGEDLFGALACLLQLLSGVANPLLSADISLSALLGQAVHGICDHEELQPSDLAQRVSPEIVSQWSSAARSGWRVFCWVLRHAQNTWTMVGEDEEDDDSLRWNTSADIDDQFESDCHLHQDDDVPPSFGSSIYLGHIWAAIQVEFLSYRRLTESDPWLSENISMESLLRSLETGIEISIGYLEHGMLLPYCRCGFPSGDLYLGFFRQEFLTDNISNMDDNSRCTLIQDPWGI</sequence>
<dbReference type="Proteomes" id="UP000184330">
    <property type="component" value="Unassembled WGS sequence"/>
</dbReference>
<name>A0A1L7X4A2_9HELO</name>
<accession>A0A1L7X4A2</accession>
<dbReference type="OrthoDB" id="539213at2759"/>
<dbReference type="EMBL" id="FJOG01000014">
    <property type="protein sequence ID" value="CZR59856.1"/>
    <property type="molecule type" value="Genomic_DNA"/>
</dbReference>
<dbReference type="STRING" id="576137.A0A1L7X4A2"/>
<dbReference type="AlphaFoldDB" id="A0A1L7X4A2"/>